<dbReference type="InParanoid" id="A0A0C3GRQ8"/>
<evidence type="ECO:0000259" key="1">
    <source>
        <dbReference type="Pfam" id="PF26647"/>
    </source>
</evidence>
<dbReference type="PANTHER" id="PTHR42085:SF2">
    <property type="entry name" value="F-BOX DOMAIN-CONTAINING PROTEIN"/>
    <property type="match status" value="1"/>
</dbReference>
<dbReference type="Pfam" id="PF26648">
    <property type="entry name" value="zf_Tbcl_4"/>
    <property type="match status" value="1"/>
</dbReference>
<reference evidence="4" key="2">
    <citation type="submission" date="2015-01" db="EMBL/GenBank/DDBJ databases">
        <title>Evolutionary Origins and Diversification of the Mycorrhizal Mutualists.</title>
        <authorList>
            <consortium name="DOE Joint Genome Institute"/>
            <consortium name="Mycorrhizal Genomics Consortium"/>
            <person name="Kohler A."/>
            <person name="Kuo A."/>
            <person name="Nagy L.G."/>
            <person name="Floudas D."/>
            <person name="Copeland A."/>
            <person name="Barry K.W."/>
            <person name="Cichocki N."/>
            <person name="Veneault-Fourrey C."/>
            <person name="LaButti K."/>
            <person name="Lindquist E.A."/>
            <person name="Lipzen A."/>
            <person name="Lundell T."/>
            <person name="Morin E."/>
            <person name="Murat C."/>
            <person name="Riley R."/>
            <person name="Ohm R."/>
            <person name="Sun H."/>
            <person name="Tunlid A."/>
            <person name="Henrissat B."/>
            <person name="Grigoriev I.V."/>
            <person name="Hibbett D.S."/>
            <person name="Martin F."/>
        </authorList>
    </citation>
    <scope>NUCLEOTIDE SEQUENCE [LARGE SCALE GENOMIC DNA]</scope>
    <source>
        <strain evidence="4">Zn</strain>
    </source>
</reference>
<keyword evidence="4" id="KW-1185">Reference proteome</keyword>
<dbReference type="Proteomes" id="UP000054321">
    <property type="component" value="Unassembled WGS sequence"/>
</dbReference>
<reference evidence="3 4" key="1">
    <citation type="submission" date="2014-04" db="EMBL/GenBank/DDBJ databases">
        <authorList>
            <consortium name="DOE Joint Genome Institute"/>
            <person name="Kuo A."/>
            <person name="Martino E."/>
            <person name="Perotto S."/>
            <person name="Kohler A."/>
            <person name="Nagy L.G."/>
            <person name="Floudas D."/>
            <person name="Copeland A."/>
            <person name="Barry K.W."/>
            <person name="Cichocki N."/>
            <person name="Veneault-Fourrey C."/>
            <person name="LaButti K."/>
            <person name="Lindquist E.A."/>
            <person name="Lipzen A."/>
            <person name="Lundell T."/>
            <person name="Morin E."/>
            <person name="Murat C."/>
            <person name="Sun H."/>
            <person name="Tunlid A."/>
            <person name="Henrissat B."/>
            <person name="Grigoriev I.V."/>
            <person name="Hibbett D.S."/>
            <person name="Martin F."/>
            <person name="Nordberg H.P."/>
            <person name="Cantor M.N."/>
            <person name="Hua S.X."/>
        </authorList>
    </citation>
    <scope>NUCLEOTIDE SEQUENCE [LARGE SCALE GENOMIC DNA]</scope>
    <source>
        <strain evidence="3 4">Zn</strain>
    </source>
</reference>
<dbReference type="InterPro" id="IPR058251">
    <property type="entry name" value="zf_Tbcl_3"/>
</dbReference>
<dbReference type="Pfam" id="PF26647">
    <property type="entry name" value="zf_Tbcl_3"/>
    <property type="match status" value="1"/>
</dbReference>
<dbReference type="EMBL" id="KN832899">
    <property type="protein sequence ID" value="KIM93126.1"/>
    <property type="molecule type" value="Genomic_DNA"/>
</dbReference>
<feature type="domain" description="Probable treble clef zinc finger fungi" evidence="2">
    <location>
        <begin position="66"/>
        <end position="98"/>
    </location>
</feature>
<name>A0A0C3GRQ8_OIDMZ</name>
<dbReference type="HOGENOM" id="CLU_047599_0_0_1"/>
<dbReference type="AlphaFoldDB" id="A0A0C3GRQ8"/>
<organism evidence="3 4">
    <name type="scientific">Oidiodendron maius (strain Zn)</name>
    <dbReference type="NCBI Taxonomy" id="913774"/>
    <lineage>
        <taxon>Eukaryota</taxon>
        <taxon>Fungi</taxon>
        <taxon>Dikarya</taxon>
        <taxon>Ascomycota</taxon>
        <taxon>Pezizomycotina</taxon>
        <taxon>Leotiomycetes</taxon>
        <taxon>Leotiomycetes incertae sedis</taxon>
        <taxon>Myxotrichaceae</taxon>
        <taxon>Oidiodendron</taxon>
    </lineage>
</organism>
<dbReference type="InterPro" id="IPR038883">
    <property type="entry name" value="AN11006-like"/>
</dbReference>
<protein>
    <submittedName>
        <fullName evidence="3">Uncharacterized protein</fullName>
    </submittedName>
</protein>
<sequence length="470" mass="53218">MAQDAGVCAPTTHLQICTLHENENKRRKNCWGIRRRGGICRNKATWETISGFMPTCKIHQFQLKESTWCKAPLACGFNCSELLEWEPHGFRLCPRHRKDLSVCYFLELPVEIRCRIYRLLLPDTDIPAQFYTSKSLTSHGGLVYTAILALNRQIHEEATCLLYSTNVFAVSVSEGMLSTCNLRYNRLQYYAERNLLLLGDKVSSNGETGFSSAPLLQGEPAWNFPICERYFAMMRSFRVEVLFQYPILTAPCPDNPDALVFDSYTAVKLSHLCDQLHLLVAKLRLKQGPISLLEIAIDFSDPNLGPPSALMSVKLLAAVQILLNPFRRLCKVDRPRVYSITIHNSQDHKVNILLPGVMAPEPRSQYGESLERWSQQLSSPQPSSRFIQVLEGYWRLANLVSNIEHCCGAEPRIQGLAGLLATAKSVREVGNLQNLGKVWDRVVDLWLKYLHEQGAMQSRVTQSIRVPSVL</sequence>
<evidence type="ECO:0000259" key="2">
    <source>
        <dbReference type="Pfam" id="PF26648"/>
    </source>
</evidence>
<dbReference type="InterPro" id="IPR058252">
    <property type="entry name" value="zf_Tbcl_4"/>
</dbReference>
<evidence type="ECO:0000313" key="3">
    <source>
        <dbReference type="EMBL" id="KIM93126.1"/>
    </source>
</evidence>
<gene>
    <name evidence="3" type="ORF">OIDMADRAFT_61911</name>
</gene>
<accession>A0A0C3GRQ8</accession>
<proteinExistence type="predicted"/>
<feature type="domain" description="Probable treble clef zinc finger" evidence="1">
    <location>
        <begin position="25"/>
        <end position="64"/>
    </location>
</feature>
<evidence type="ECO:0000313" key="4">
    <source>
        <dbReference type="Proteomes" id="UP000054321"/>
    </source>
</evidence>
<dbReference type="OrthoDB" id="5600002at2759"/>
<dbReference type="PANTHER" id="PTHR42085">
    <property type="entry name" value="F-BOX DOMAIN-CONTAINING PROTEIN"/>
    <property type="match status" value="1"/>
</dbReference>